<sequence>MGRNPLTDGRSGPPRAAAMVLRAAVLAPGRRNEGWNRPRFRPILEKIAKIRDLGVLGQRGSLAAGERCPALLGLPERFFFLWADGSQTAGQRYPALPDSPE</sequence>
<organism evidence="1 2">
    <name type="scientific">Punica granatum</name>
    <name type="common">Pomegranate</name>
    <dbReference type="NCBI Taxonomy" id="22663"/>
    <lineage>
        <taxon>Eukaryota</taxon>
        <taxon>Viridiplantae</taxon>
        <taxon>Streptophyta</taxon>
        <taxon>Embryophyta</taxon>
        <taxon>Tracheophyta</taxon>
        <taxon>Spermatophyta</taxon>
        <taxon>Magnoliopsida</taxon>
        <taxon>eudicotyledons</taxon>
        <taxon>Gunneridae</taxon>
        <taxon>Pentapetalae</taxon>
        <taxon>rosids</taxon>
        <taxon>malvids</taxon>
        <taxon>Myrtales</taxon>
        <taxon>Lythraceae</taxon>
        <taxon>Punica</taxon>
    </lineage>
</organism>
<dbReference type="Proteomes" id="UP000233551">
    <property type="component" value="Unassembled WGS sequence"/>
</dbReference>
<accession>A0A2I0KPD4</accession>
<evidence type="ECO:0000313" key="2">
    <source>
        <dbReference type="Proteomes" id="UP000233551"/>
    </source>
</evidence>
<comment type="caution">
    <text evidence="1">The sequence shown here is derived from an EMBL/GenBank/DDBJ whole genome shotgun (WGS) entry which is preliminary data.</text>
</comment>
<dbReference type="AlphaFoldDB" id="A0A2I0KPD4"/>
<protein>
    <submittedName>
        <fullName evidence="1">Uncharacterized protein</fullName>
    </submittedName>
</protein>
<proteinExistence type="predicted"/>
<evidence type="ECO:0000313" key="1">
    <source>
        <dbReference type="EMBL" id="PKI70190.1"/>
    </source>
</evidence>
<dbReference type="EMBL" id="PGOL01000468">
    <property type="protein sequence ID" value="PKI70190.1"/>
    <property type="molecule type" value="Genomic_DNA"/>
</dbReference>
<name>A0A2I0KPD4_PUNGR</name>
<reference evidence="1 2" key="1">
    <citation type="submission" date="2017-11" db="EMBL/GenBank/DDBJ databases">
        <title>De-novo sequencing of pomegranate (Punica granatum L.) genome.</title>
        <authorList>
            <person name="Akparov Z."/>
            <person name="Amiraslanov A."/>
            <person name="Hajiyeva S."/>
            <person name="Abbasov M."/>
            <person name="Kaur K."/>
            <person name="Hamwieh A."/>
            <person name="Solovyev V."/>
            <person name="Salamov A."/>
            <person name="Braich B."/>
            <person name="Kosarev P."/>
            <person name="Mahmoud A."/>
            <person name="Hajiyev E."/>
            <person name="Babayeva S."/>
            <person name="Izzatullayeva V."/>
            <person name="Mammadov A."/>
            <person name="Mammadov A."/>
            <person name="Sharifova S."/>
            <person name="Ojaghi J."/>
            <person name="Eynullazada K."/>
            <person name="Bayramov B."/>
            <person name="Abdulazimova A."/>
            <person name="Shahmuradov I."/>
        </authorList>
    </citation>
    <scope>NUCLEOTIDE SEQUENCE [LARGE SCALE GENOMIC DNA]</scope>
    <source>
        <strain evidence="2">cv. AG2017</strain>
        <tissue evidence="1">Leaf</tissue>
    </source>
</reference>
<keyword evidence="2" id="KW-1185">Reference proteome</keyword>
<gene>
    <name evidence="1" type="ORF">CRG98_009440</name>
</gene>